<reference evidence="2 3" key="1">
    <citation type="journal article" date="2024" name="Commun. Biol.">
        <title>Comparative genomic analysis of thermophilic fungi reveals convergent evolutionary adaptations and gene losses.</title>
        <authorList>
            <person name="Steindorff A.S."/>
            <person name="Aguilar-Pontes M.V."/>
            <person name="Robinson A.J."/>
            <person name="Andreopoulos B."/>
            <person name="LaButti K."/>
            <person name="Kuo A."/>
            <person name="Mondo S."/>
            <person name="Riley R."/>
            <person name="Otillar R."/>
            <person name="Haridas S."/>
            <person name="Lipzen A."/>
            <person name="Grimwood J."/>
            <person name="Schmutz J."/>
            <person name="Clum A."/>
            <person name="Reid I.D."/>
            <person name="Moisan M.C."/>
            <person name="Butler G."/>
            <person name="Nguyen T.T.M."/>
            <person name="Dewar K."/>
            <person name="Conant G."/>
            <person name="Drula E."/>
            <person name="Henrissat B."/>
            <person name="Hansel C."/>
            <person name="Singer S."/>
            <person name="Hutchinson M.I."/>
            <person name="de Vries R.P."/>
            <person name="Natvig D.O."/>
            <person name="Powell A.J."/>
            <person name="Tsang A."/>
            <person name="Grigoriev I.V."/>
        </authorList>
    </citation>
    <scope>NUCLEOTIDE SEQUENCE [LARGE SCALE GENOMIC DNA]</scope>
    <source>
        <strain evidence="2 3">CBS 494.80</strain>
    </source>
</reference>
<feature type="compositionally biased region" description="Basic and acidic residues" evidence="1">
    <location>
        <begin position="1"/>
        <end position="11"/>
    </location>
</feature>
<protein>
    <submittedName>
        <fullName evidence="2">Uncharacterized protein</fullName>
    </submittedName>
</protein>
<organism evidence="2 3">
    <name type="scientific">Oculimacula yallundae</name>
    <dbReference type="NCBI Taxonomy" id="86028"/>
    <lineage>
        <taxon>Eukaryota</taxon>
        <taxon>Fungi</taxon>
        <taxon>Dikarya</taxon>
        <taxon>Ascomycota</taxon>
        <taxon>Pezizomycotina</taxon>
        <taxon>Leotiomycetes</taxon>
        <taxon>Helotiales</taxon>
        <taxon>Ploettnerulaceae</taxon>
        <taxon>Oculimacula</taxon>
    </lineage>
</organism>
<dbReference type="EMBL" id="JAZHXI010000016">
    <property type="protein sequence ID" value="KAL2062575.1"/>
    <property type="molecule type" value="Genomic_DNA"/>
</dbReference>
<name>A0ABR4BY39_9HELO</name>
<comment type="caution">
    <text evidence="2">The sequence shown here is derived from an EMBL/GenBank/DDBJ whole genome shotgun (WGS) entry which is preliminary data.</text>
</comment>
<evidence type="ECO:0000313" key="3">
    <source>
        <dbReference type="Proteomes" id="UP001595075"/>
    </source>
</evidence>
<dbReference type="Proteomes" id="UP001595075">
    <property type="component" value="Unassembled WGS sequence"/>
</dbReference>
<gene>
    <name evidence="2" type="ORF">VTL71DRAFT_5647</name>
</gene>
<sequence length="77" mass="8443">MAAGDEAKRAEMGGGSQEPGARSQEPGARSQEPGARLRGHSRFRFPILDWWARLGWAGLRLDSTPVTSSLWSYAELD</sequence>
<feature type="region of interest" description="Disordered" evidence="1">
    <location>
        <begin position="1"/>
        <end position="37"/>
    </location>
</feature>
<accession>A0ABR4BY39</accession>
<evidence type="ECO:0000256" key="1">
    <source>
        <dbReference type="SAM" id="MobiDB-lite"/>
    </source>
</evidence>
<evidence type="ECO:0000313" key="2">
    <source>
        <dbReference type="EMBL" id="KAL2062575.1"/>
    </source>
</evidence>
<keyword evidence="3" id="KW-1185">Reference proteome</keyword>
<proteinExistence type="predicted"/>